<dbReference type="EMBL" id="CM026428">
    <property type="protein sequence ID" value="KAG0565664.1"/>
    <property type="molecule type" value="Genomic_DNA"/>
</dbReference>
<dbReference type="PRINTS" id="PR00368">
    <property type="entry name" value="FADPNR"/>
</dbReference>
<evidence type="ECO:0000313" key="13">
    <source>
        <dbReference type="Proteomes" id="UP000822688"/>
    </source>
</evidence>
<comment type="caution">
    <text evidence="12">The sequence shown here is derived from an EMBL/GenBank/DDBJ whole genome shotgun (WGS) entry which is preliminary data.</text>
</comment>
<evidence type="ECO:0000256" key="3">
    <source>
        <dbReference type="ARBA" id="ARBA00022630"/>
    </source>
</evidence>
<dbReference type="Pfam" id="PF07992">
    <property type="entry name" value="Pyr_redox_2"/>
    <property type="match status" value="1"/>
</dbReference>
<keyword evidence="3" id="KW-0285">Flavoprotein</keyword>
<dbReference type="InterPro" id="IPR050446">
    <property type="entry name" value="FAD-oxidoreductase/Apoptosis"/>
</dbReference>
<keyword evidence="6" id="KW-0520">NAD</keyword>
<dbReference type="InterPro" id="IPR048618">
    <property type="entry name" value="MDHAR3-like_C"/>
</dbReference>
<dbReference type="GO" id="GO:0016656">
    <property type="term" value="F:monodehydroascorbate reductase (NADH) activity"/>
    <property type="evidence" value="ECO:0007669"/>
    <property type="project" value="UniProtKB-EC"/>
</dbReference>
<dbReference type="EC" id="1.6.5.4" evidence="8"/>
<evidence type="ECO:0000256" key="1">
    <source>
        <dbReference type="ARBA" id="ARBA00001974"/>
    </source>
</evidence>
<evidence type="ECO:0000259" key="11">
    <source>
        <dbReference type="Pfam" id="PF21791"/>
    </source>
</evidence>
<organism evidence="12 13">
    <name type="scientific">Ceratodon purpureus</name>
    <name type="common">Fire moss</name>
    <name type="synonym">Dicranum purpureum</name>
    <dbReference type="NCBI Taxonomy" id="3225"/>
    <lineage>
        <taxon>Eukaryota</taxon>
        <taxon>Viridiplantae</taxon>
        <taxon>Streptophyta</taxon>
        <taxon>Embryophyta</taxon>
        <taxon>Bryophyta</taxon>
        <taxon>Bryophytina</taxon>
        <taxon>Bryopsida</taxon>
        <taxon>Dicranidae</taxon>
        <taxon>Pseudoditrichales</taxon>
        <taxon>Ditrichaceae</taxon>
        <taxon>Ceratodon</taxon>
    </lineage>
</organism>
<keyword evidence="13" id="KW-1185">Reference proteome</keyword>
<dbReference type="PRINTS" id="PR00411">
    <property type="entry name" value="PNDRDTASEI"/>
</dbReference>
<dbReference type="Proteomes" id="UP000822688">
    <property type="component" value="Chromosome 7"/>
</dbReference>
<evidence type="ECO:0000256" key="9">
    <source>
        <dbReference type="ARBA" id="ARBA00048948"/>
    </source>
</evidence>
<evidence type="ECO:0000256" key="6">
    <source>
        <dbReference type="ARBA" id="ARBA00023027"/>
    </source>
</evidence>
<gene>
    <name evidence="12" type="ORF">KC19_7G005400</name>
</gene>
<dbReference type="Gene3D" id="3.50.50.60">
    <property type="entry name" value="FAD/NAD(P)-binding domain"/>
    <property type="match status" value="2"/>
</dbReference>
<sequence>MAVTFCKYIVVGGGVAGGYAAREFVKLGLQPGELTIFSKEAAAPYERPALSKAYMFPDAPARLPGFHVCVGSGGERQLPEWYAEKGIELKLETEIVKADVENKTVTTDKGEVYEYGTLLLATGSTFLDLADFKTAGADAKGIFYLRDLRDADKLVDAIKGTNGGEAVVVGGGYIGLELAACLTVNKIKVTMVFPDPCFMPRLFTPELASFYEGYYEGKGVNVIKGTSVTAFEKDDNGQVSKVLLKDGRTLESTLVVVGVGAKPVLAPFKGLLEEEKGGFKVDASFKTSAPGVYAVGDVATFPMKMYGDTRRVEHVDHARKSAMQAVQAIKAAEKGEVVDEYDYLPFFYSRSFDLSWQFYGDNVGETVIWGREGAAAPGSKFGAYWVKDNKVMGAFLEGGSADENKLIAKVAREQPTVNAKEDLVAAGLGFASKI</sequence>
<evidence type="ECO:0000256" key="2">
    <source>
        <dbReference type="ARBA" id="ARBA00006442"/>
    </source>
</evidence>
<dbReference type="AlphaFoldDB" id="A0A8T0H5K3"/>
<dbReference type="InterPro" id="IPR023753">
    <property type="entry name" value="FAD/NAD-binding_dom"/>
</dbReference>
<dbReference type="InterPro" id="IPR036188">
    <property type="entry name" value="FAD/NAD-bd_sf"/>
</dbReference>
<accession>A0A8T0H5K3</accession>
<keyword evidence="7" id="KW-0676">Redox-active center</keyword>
<dbReference type="GO" id="GO:0005737">
    <property type="term" value="C:cytoplasm"/>
    <property type="evidence" value="ECO:0007669"/>
    <property type="project" value="TreeGrafter"/>
</dbReference>
<evidence type="ECO:0000256" key="5">
    <source>
        <dbReference type="ARBA" id="ARBA00023002"/>
    </source>
</evidence>
<comment type="similarity">
    <text evidence="2">Belongs to the FAD-dependent oxidoreductase family.</text>
</comment>
<feature type="domain" description="Monodehydroascorbate reductase 3-like C-terminal" evidence="11">
    <location>
        <begin position="344"/>
        <end position="431"/>
    </location>
</feature>
<dbReference type="PANTHER" id="PTHR43557:SF5">
    <property type="entry name" value="MONODEHYDROASCORBATE REDUCTASE 1, PEROXISOMAL"/>
    <property type="match status" value="1"/>
</dbReference>
<comment type="cofactor">
    <cofactor evidence="1">
        <name>FAD</name>
        <dbReference type="ChEBI" id="CHEBI:57692"/>
    </cofactor>
</comment>
<dbReference type="InterPro" id="IPR016156">
    <property type="entry name" value="FAD/NAD-linked_Rdtase_dimer_sf"/>
</dbReference>
<name>A0A8T0H5K3_CERPU</name>
<reference evidence="12" key="1">
    <citation type="submission" date="2020-06" db="EMBL/GenBank/DDBJ databases">
        <title>WGS assembly of Ceratodon purpureus strain R40.</title>
        <authorList>
            <person name="Carey S.B."/>
            <person name="Jenkins J."/>
            <person name="Shu S."/>
            <person name="Lovell J.T."/>
            <person name="Sreedasyam A."/>
            <person name="Maumus F."/>
            <person name="Tiley G.P."/>
            <person name="Fernandez-Pozo N."/>
            <person name="Barry K."/>
            <person name="Chen C."/>
            <person name="Wang M."/>
            <person name="Lipzen A."/>
            <person name="Daum C."/>
            <person name="Saski C.A."/>
            <person name="Payton A.C."/>
            <person name="Mcbreen J.C."/>
            <person name="Conrad R.E."/>
            <person name="Kollar L.M."/>
            <person name="Olsson S."/>
            <person name="Huttunen S."/>
            <person name="Landis J.B."/>
            <person name="Wickett N.J."/>
            <person name="Johnson M.G."/>
            <person name="Rensing S.A."/>
            <person name="Grimwood J."/>
            <person name="Schmutz J."/>
            <person name="Mcdaniel S.F."/>
        </authorList>
    </citation>
    <scope>NUCLEOTIDE SEQUENCE</scope>
    <source>
        <strain evidence="12">R40</strain>
    </source>
</reference>
<protein>
    <recommendedName>
        <fullName evidence="8">monodehydroascorbate reductase (NADH)</fullName>
        <ecNumber evidence="8">1.6.5.4</ecNumber>
    </recommendedName>
</protein>
<keyword evidence="5" id="KW-0560">Oxidoreductase</keyword>
<feature type="domain" description="FAD/NAD(P)-binding" evidence="10">
    <location>
        <begin position="7"/>
        <end position="322"/>
    </location>
</feature>
<keyword evidence="4" id="KW-0274">FAD</keyword>
<evidence type="ECO:0000256" key="8">
    <source>
        <dbReference type="ARBA" id="ARBA00038920"/>
    </source>
</evidence>
<dbReference type="SUPFAM" id="SSF51905">
    <property type="entry name" value="FAD/NAD(P)-binding domain"/>
    <property type="match status" value="2"/>
</dbReference>
<comment type="catalytic activity">
    <reaction evidence="9">
        <text>2 monodehydro-L-ascorbate radical + NADH + H(+) = 2 L-ascorbate + NAD(+)</text>
        <dbReference type="Rhea" id="RHEA:14581"/>
        <dbReference type="ChEBI" id="CHEBI:15378"/>
        <dbReference type="ChEBI" id="CHEBI:38290"/>
        <dbReference type="ChEBI" id="CHEBI:57540"/>
        <dbReference type="ChEBI" id="CHEBI:57945"/>
        <dbReference type="ChEBI" id="CHEBI:59513"/>
        <dbReference type="EC" id="1.6.5.4"/>
    </reaction>
</comment>
<dbReference type="Gene3D" id="3.30.390.30">
    <property type="match status" value="1"/>
</dbReference>
<dbReference type="PANTHER" id="PTHR43557">
    <property type="entry name" value="APOPTOSIS-INDUCING FACTOR 1"/>
    <property type="match status" value="1"/>
</dbReference>
<proteinExistence type="inferred from homology"/>
<dbReference type="SUPFAM" id="SSF55424">
    <property type="entry name" value="FAD/NAD-linked reductases, dimerisation (C-terminal) domain"/>
    <property type="match status" value="1"/>
</dbReference>
<evidence type="ECO:0000256" key="4">
    <source>
        <dbReference type="ARBA" id="ARBA00022827"/>
    </source>
</evidence>
<evidence type="ECO:0000313" key="12">
    <source>
        <dbReference type="EMBL" id="KAG0565664.1"/>
    </source>
</evidence>
<evidence type="ECO:0000259" key="10">
    <source>
        <dbReference type="Pfam" id="PF07992"/>
    </source>
</evidence>
<dbReference type="Pfam" id="PF21791">
    <property type="entry name" value="MDHAR3-like_C"/>
    <property type="match status" value="1"/>
</dbReference>
<evidence type="ECO:0000256" key="7">
    <source>
        <dbReference type="ARBA" id="ARBA00023284"/>
    </source>
</evidence>